<feature type="transmembrane region" description="Helical" evidence="5">
    <location>
        <begin position="339"/>
        <end position="357"/>
    </location>
</feature>
<feature type="non-terminal residue" evidence="8">
    <location>
        <position position="438"/>
    </location>
</feature>
<dbReference type="PANTHER" id="PTHR42829">
    <property type="entry name" value="NADH-UBIQUINONE OXIDOREDUCTASE CHAIN 5"/>
    <property type="match status" value="1"/>
</dbReference>
<dbReference type="PANTHER" id="PTHR42829:SF2">
    <property type="entry name" value="NADH-UBIQUINONE OXIDOREDUCTASE CHAIN 5"/>
    <property type="match status" value="1"/>
</dbReference>
<feature type="transmembrane region" description="Helical" evidence="5">
    <location>
        <begin position="76"/>
        <end position="101"/>
    </location>
</feature>
<dbReference type="InterPro" id="IPR001516">
    <property type="entry name" value="Proton_antipo_N"/>
</dbReference>
<name>A0A382GJ97_9ZZZZ</name>
<gene>
    <name evidence="8" type="ORF">METZ01_LOCUS227105</name>
</gene>
<dbReference type="InterPro" id="IPR018393">
    <property type="entry name" value="NADHpl_OxRdtase_5_subgr"/>
</dbReference>
<feature type="transmembrane region" description="Helical" evidence="5">
    <location>
        <begin position="283"/>
        <end position="304"/>
    </location>
</feature>
<keyword evidence="2 5" id="KW-0812">Transmembrane</keyword>
<feature type="transmembrane region" description="Helical" evidence="5">
    <location>
        <begin position="6"/>
        <end position="23"/>
    </location>
</feature>
<reference evidence="8" key="1">
    <citation type="submission" date="2018-05" db="EMBL/GenBank/DDBJ databases">
        <authorList>
            <person name="Lanie J.A."/>
            <person name="Ng W.-L."/>
            <person name="Kazmierczak K.M."/>
            <person name="Andrzejewski T.M."/>
            <person name="Davidsen T.M."/>
            <person name="Wayne K.J."/>
            <person name="Tettelin H."/>
            <person name="Glass J.I."/>
            <person name="Rusch D."/>
            <person name="Podicherti R."/>
            <person name="Tsui H.-C.T."/>
            <person name="Winkler M.E."/>
        </authorList>
    </citation>
    <scope>NUCLEOTIDE SEQUENCE</scope>
</reference>
<evidence type="ECO:0008006" key="9">
    <source>
        <dbReference type="Google" id="ProtNLM"/>
    </source>
</evidence>
<dbReference type="GO" id="GO:0008137">
    <property type="term" value="F:NADH dehydrogenase (ubiquinone) activity"/>
    <property type="evidence" value="ECO:0007669"/>
    <property type="project" value="InterPro"/>
</dbReference>
<feature type="transmembrane region" description="Helical" evidence="5">
    <location>
        <begin position="136"/>
        <end position="155"/>
    </location>
</feature>
<dbReference type="Pfam" id="PF00361">
    <property type="entry name" value="Proton_antipo_M"/>
    <property type="match status" value="1"/>
</dbReference>
<evidence type="ECO:0000256" key="3">
    <source>
        <dbReference type="ARBA" id="ARBA00022989"/>
    </source>
</evidence>
<evidence type="ECO:0000259" key="7">
    <source>
        <dbReference type="Pfam" id="PF00662"/>
    </source>
</evidence>
<dbReference type="GO" id="GO:0016020">
    <property type="term" value="C:membrane"/>
    <property type="evidence" value="ECO:0007669"/>
    <property type="project" value="UniProtKB-SubCell"/>
</dbReference>
<dbReference type="InterPro" id="IPR001750">
    <property type="entry name" value="ND/Mrp_TM"/>
</dbReference>
<feature type="transmembrane region" description="Helical" evidence="5">
    <location>
        <begin position="209"/>
        <end position="232"/>
    </location>
</feature>
<feature type="domain" description="NADH-Ubiquinone oxidoreductase (complex I) chain 5 N-terminal" evidence="7">
    <location>
        <begin position="64"/>
        <end position="114"/>
    </location>
</feature>
<evidence type="ECO:0000256" key="4">
    <source>
        <dbReference type="ARBA" id="ARBA00023136"/>
    </source>
</evidence>
<evidence type="ECO:0000256" key="2">
    <source>
        <dbReference type="ARBA" id="ARBA00022692"/>
    </source>
</evidence>
<feature type="transmembrane region" description="Helical" evidence="5">
    <location>
        <begin position="378"/>
        <end position="396"/>
    </location>
</feature>
<evidence type="ECO:0000259" key="6">
    <source>
        <dbReference type="Pfam" id="PF00361"/>
    </source>
</evidence>
<feature type="transmembrane region" description="Helical" evidence="5">
    <location>
        <begin position="167"/>
        <end position="189"/>
    </location>
</feature>
<sequence length="438" mass="48639">MEYAIIFLPLIGAIVSGLFGRLVGDKFSEIFTSLLVSVSAILSFIIFYFVVVQGYVNNITIFSWLSSGDLQVNWSIKIDALSSTMLVVVGIVSSLVHIYSIGYMVHDDCKTRFMSYLSLFTFAMLTLVTSDNFLQLFFGWEGVGLCSYLLIGFWYKKPSANAAAIKAFIVNRVGDFGFALGIFLIFYYFGTVNYSEVFAQIPFIAGKQINFLGIETNVITLICLLLFIGCMGKSAQIFLHTWLPDAMEGPTPVSALIHAATMVTAGVFLVVRCSPIFEYSQFALNFVCIVGMTTAFITATIALVQNDIKRIIAYSTCSQLGYMFFAAGIGAYHVAMFHLFTHAFFKALLFLGSGSVIHSFKNEQDIRLMGGVWKKIPYTWILMLIGTLALTGFPFLSGYYSKDAIIEFAYLKNSTIGFYAVFIGILTAILTSIYSWRL</sequence>
<dbReference type="GO" id="GO:0042773">
    <property type="term" value="P:ATP synthesis coupled electron transport"/>
    <property type="evidence" value="ECO:0007669"/>
    <property type="project" value="InterPro"/>
</dbReference>
<dbReference type="AlphaFoldDB" id="A0A382GJ97"/>
<feature type="transmembrane region" description="Helical" evidence="5">
    <location>
        <begin position="311"/>
        <end position="333"/>
    </location>
</feature>
<dbReference type="PRINTS" id="PR01435">
    <property type="entry name" value="NPOXDRDTASE5"/>
</dbReference>
<dbReference type="PRINTS" id="PR01434">
    <property type="entry name" value="NADHDHGNASE5"/>
</dbReference>
<protein>
    <recommendedName>
        <fullName evidence="9">NADH:quinone oxidoreductase/Mrp antiporter membrane subunit domain-containing protein</fullName>
    </recommendedName>
</protein>
<dbReference type="GO" id="GO:0015990">
    <property type="term" value="P:electron transport coupled proton transport"/>
    <property type="evidence" value="ECO:0007669"/>
    <property type="project" value="TreeGrafter"/>
</dbReference>
<feature type="domain" description="NADH:quinone oxidoreductase/Mrp antiporter transmembrane" evidence="6">
    <location>
        <begin position="130"/>
        <end position="423"/>
    </location>
</feature>
<evidence type="ECO:0000256" key="1">
    <source>
        <dbReference type="ARBA" id="ARBA00004141"/>
    </source>
</evidence>
<keyword evidence="3 5" id="KW-1133">Transmembrane helix</keyword>
<dbReference type="InterPro" id="IPR003945">
    <property type="entry name" value="NU5C-like"/>
</dbReference>
<dbReference type="Pfam" id="PF00662">
    <property type="entry name" value="Proton_antipo_N"/>
    <property type="match status" value="1"/>
</dbReference>
<dbReference type="NCBIfam" id="NF005141">
    <property type="entry name" value="PRK06590.1"/>
    <property type="match status" value="1"/>
</dbReference>
<evidence type="ECO:0000256" key="5">
    <source>
        <dbReference type="SAM" id="Phobius"/>
    </source>
</evidence>
<feature type="transmembrane region" description="Helical" evidence="5">
    <location>
        <begin position="253"/>
        <end position="271"/>
    </location>
</feature>
<dbReference type="EMBL" id="UINC01055409">
    <property type="protein sequence ID" value="SVB74251.1"/>
    <property type="molecule type" value="Genomic_DNA"/>
</dbReference>
<feature type="transmembrane region" description="Helical" evidence="5">
    <location>
        <begin position="416"/>
        <end position="436"/>
    </location>
</feature>
<dbReference type="NCBIfam" id="TIGR01974">
    <property type="entry name" value="NDH_I_L"/>
    <property type="match status" value="1"/>
</dbReference>
<dbReference type="GO" id="GO:0003954">
    <property type="term" value="F:NADH dehydrogenase activity"/>
    <property type="evidence" value="ECO:0007669"/>
    <property type="project" value="TreeGrafter"/>
</dbReference>
<comment type="subcellular location">
    <subcellularLocation>
        <location evidence="1">Membrane</location>
        <topology evidence="1">Multi-pass membrane protein</topology>
    </subcellularLocation>
</comment>
<feature type="transmembrane region" description="Helical" evidence="5">
    <location>
        <begin position="113"/>
        <end position="130"/>
    </location>
</feature>
<accession>A0A382GJ97</accession>
<organism evidence="8">
    <name type="scientific">marine metagenome</name>
    <dbReference type="NCBI Taxonomy" id="408172"/>
    <lineage>
        <taxon>unclassified sequences</taxon>
        <taxon>metagenomes</taxon>
        <taxon>ecological metagenomes</taxon>
    </lineage>
</organism>
<evidence type="ECO:0000313" key="8">
    <source>
        <dbReference type="EMBL" id="SVB74251.1"/>
    </source>
</evidence>
<keyword evidence="4 5" id="KW-0472">Membrane</keyword>
<feature type="transmembrane region" description="Helical" evidence="5">
    <location>
        <begin position="30"/>
        <end position="56"/>
    </location>
</feature>
<proteinExistence type="predicted"/>